<keyword evidence="10" id="KW-1185">Reference proteome</keyword>
<proteinExistence type="inferred from homology"/>
<dbReference type="PANTHER" id="PTHR30472:SF68">
    <property type="entry name" value="FERRICHROME TRANSPORT SYSTEM PERMEASE PROTEIN FHUB"/>
    <property type="match status" value="1"/>
</dbReference>
<feature type="transmembrane region" description="Helical" evidence="8">
    <location>
        <begin position="97"/>
        <end position="116"/>
    </location>
</feature>
<evidence type="ECO:0000256" key="3">
    <source>
        <dbReference type="ARBA" id="ARBA00022448"/>
    </source>
</evidence>
<evidence type="ECO:0000256" key="2">
    <source>
        <dbReference type="ARBA" id="ARBA00007935"/>
    </source>
</evidence>
<name>A0ABU9DUT7_9BACL</name>
<dbReference type="Pfam" id="PF01032">
    <property type="entry name" value="FecCD"/>
    <property type="match status" value="1"/>
</dbReference>
<organism evidence="9 10">
    <name type="scientific">Paenibacillus filicis</name>
    <dbReference type="NCBI Taxonomy" id="669464"/>
    <lineage>
        <taxon>Bacteria</taxon>
        <taxon>Bacillati</taxon>
        <taxon>Bacillota</taxon>
        <taxon>Bacilli</taxon>
        <taxon>Bacillales</taxon>
        <taxon>Paenibacillaceae</taxon>
        <taxon>Paenibacillus</taxon>
    </lineage>
</organism>
<feature type="transmembrane region" description="Helical" evidence="8">
    <location>
        <begin position="199"/>
        <end position="220"/>
    </location>
</feature>
<evidence type="ECO:0000256" key="8">
    <source>
        <dbReference type="SAM" id="Phobius"/>
    </source>
</evidence>
<reference evidence="9 10" key="1">
    <citation type="submission" date="2024-04" db="EMBL/GenBank/DDBJ databases">
        <title>draft genome sequnece of Paenibacillus filicis.</title>
        <authorList>
            <person name="Kim D.-U."/>
        </authorList>
    </citation>
    <scope>NUCLEOTIDE SEQUENCE [LARGE SCALE GENOMIC DNA]</scope>
    <source>
        <strain evidence="9 10">KACC14197</strain>
    </source>
</reference>
<keyword evidence="6 8" id="KW-1133">Transmembrane helix</keyword>
<evidence type="ECO:0000256" key="6">
    <source>
        <dbReference type="ARBA" id="ARBA00022989"/>
    </source>
</evidence>
<comment type="caution">
    <text evidence="9">The sequence shown here is derived from an EMBL/GenBank/DDBJ whole genome shotgun (WGS) entry which is preliminary data.</text>
</comment>
<sequence>MNRKGRKVTLTFRLLLLLSMGLVAFLSILLSLRYGAVEVGMREMLGILFLGEQSAHASIIWNIRLPRALVAALCGFQLAVAGLLLQGAMRNSMADPHLIGVSSGAGLLGILMILVYPAATQLVVPAAFIGALAAAMLVYALAWKRGASPVRIVLSGVAVSAFLNSGISGLLTFYSERVEGALSFLIGSLSARSWEHVNILWPYTACGIVVCMLLSSRMNVLSLGDEVARGLGMQVELTRFICLAVASLLAASAVSIIGMMGFVGLIVPHAARLLVGQDYRLLLPATGLLGIAVLSLADLAGRLLFAPVELAAGIVMGAVGGPFFLLLLRRRKPAG</sequence>
<feature type="transmembrane region" description="Helical" evidence="8">
    <location>
        <begin position="12"/>
        <end position="34"/>
    </location>
</feature>
<keyword evidence="5 8" id="KW-0812">Transmembrane</keyword>
<dbReference type="Gene3D" id="1.10.3470.10">
    <property type="entry name" value="ABC transporter involved in vitamin B12 uptake, BtuC"/>
    <property type="match status" value="1"/>
</dbReference>
<keyword evidence="3" id="KW-0813">Transport</keyword>
<evidence type="ECO:0000313" key="10">
    <source>
        <dbReference type="Proteomes" id="UP001469365"/>
    </source>
</evidence>
<dbReference type="RefSeq" id="WP_341419125.1">
    <property type="nucleotide sequence ID" value="NZ_JBBPCC010000025.1"/>
</dbReference>
<protein>
    <submittedName>
        <fullName evidence="9">Iron ABC transporter permease</fullName>
    </submittedName>
</protein>
<dbReference type="SUPFAM" id="SSF81345">
    <property type="entry name" value="ABC transporter involved in vitamin B12 uptake, BtuC"/>
    <property type="match status" value="1"/>
</dbReference>
<dbReference type="Proteomes" id="UP001469365">
    <property type="component" value="Unassembled WGS sequence"/>
</dbReference>
<feature type="transmembrane region" description="Helical" evidence="8">
    <location>
        <begin position="68"/>
        <end position="85"/>
    </location>
</feature>
<keyword evidence="4" id="KW-1003">Cell membrane</keyword>
<feature type="transmembrane region" description="Helical" evidence="8">
    <location>
        <begin position="122"/>
        <end position="141"/>
    </location>
</feature>
<dbReference type="InterPro" id="IPR037294">
    <property type="entry name" value="ABC_BtuC-like"/>
</dbReference>
<dbReference type="InterPro" id="IPR000522">
    <property type="entry name" value="ABC_transptr_permease_BtuC"/>
</dbReference>
<evidence type="ECO:0000256" key="1">
    <source>
        <dbReference type="ARBA" id="ARBA00004651"/>
    </source>
</evidence>
<dbReference type="PANTHER" id="PTHR30472">
    <property type="entry name" value="FERRIC ENTEROBACTIN TRANSPORT SYSTEM PERMEASE PROTEIN"/>
    <property type="match status" value="1"/>
</dbReference>
<feature type="transmembrane region" description="Helical" evidence="8">
    <location>
        <begin position="304"/>
        <end position="328"/>
    </location>
</feature>
<evidence type="ECO:0000256" key="5">
    <source>
        <dbReference type="ARBA" id="ARBA00022692"/>
    </source>
</evidence>
<comment type="subcellular location">
    <subcellularLocation>
        <location evidence="1">Cell membrane</location>
        <topology evidence="1">Multi-pass membrane protein</topology>
    </subcellularLocation>
</comment>
<comment type="similarity">
    <text evidence="2">Belongs to the binding-protein-dependent transport system permease family. FecCD subfamily.</text>
</comment>
<gene>
    <name evidence="9" type="ORF">WMW72_29240</name>
</gene>
<evidence type="ECO:0000256" key="4">
    <source>
        <dbReference type="ARBA" id="ARBA00022475"/>
    </source>
</evidence>
<accession>A0ABU9DUT7</accession>
<feature type="transmembrane region" description="Helical" evidence="8">
    <location>
        <begin position="240"/>
        <end position="267"/>
    </location>
</feature>
<feature type="transmembrane region" description="Helical" evidence="8">
    <location>
        <begin position="153"/>
        <end position="174"/>
    </location>
</feature>
<evidence type="ECO:0000313" key="9">
    <source>
        <dbReference type="EMBL" id="MEK8132001.1"/>
    </source>
</evidence>
<dbReference type="EMBL" id="JBBPCC010000025">
    <property type="protein sequence ID" value="MEK8132001.1"/>
    <property type="molecule type" value="Genomic_DNA"/>
</dbReference>
<keyword evidence="7 8" id="KW-0472">Membrane</keyword>
<evidence type="ECO:0000256" key="7">
    <source>
        <dbReference type="ARBA" id="ARBA00023136"/>
    </source>
</evidence>
<dbReference type="CDD" id="cd06550">
    <property type="entry name" value="TM_ABC_iron-siderophores_like"/>
    <property type="match status" value="1"/>
</dbReference>